<dbReference type="HOGENOM" id="CLU_2109906_0_0_1"/>
<dbReference type="Proteomes" id="UP000054166">
    <property type="component" value="Unassembled WGS sequence"/>
</dbReference>
<dbReference type="AlphaFoldDB" id="A0A0C3C025"/>
<reference evidence="1 2" key="1">
    <citation type="submission" date="2014-04" db="EMBL/GenBank/DDBJ databases">
        <authorList>
            <consortium name="DOE Joint Genome Institute"/>
            <person name="Kuo A."/>
            <person name="Tarkka M."/>
            <person name="Buscot F."/>
            <person name="Kohler A."/>
            <person name="Nagy L.G."/>
            <person name="Floudas D."/>
            <person name="Copeland A."/>
            <person name="Barry K.W."/>
            <person name="Cichocki N."/>
            <person name="Veneault-Fourrey C."/>
            <person name="LaButti K."/>
            <person name="Lindquist E.A."/>
            <person name="Lipzen A."/>
            <person name="Lundell T."/>
            <person name="Morin E."/>
            <person name="Murat C."/>
            <person name="Sun H."/>
            <person name="Tunlid A."/>
            <person name="Henrissat B."/>
            <person name="Grigoriev I.V."/>
            <person name="Hibbett D.S."/>
            <person name="Martin F."/>
            <person name="Nordberg H.P."/>
            <person name="Cantor M.N."/>
            <person name="Hua S.X."/>
        </authorList>
    </citation>
    <scope>NUCLEOTIDE SEQUENCE [LARGE SCALE GENOMIC DNA]</scope>
    <source>
        <strain evidence="1 2">F 1598</strain>
    </source>
</reference>
<dbReference type="InParanoid" id="A0A0C3C025"/>
<protein>
    <submittedName>
        <fullName evidence="1">Uncharacterized protein</fullName>
    </submittedName>
</protein>
<proteinExistence type="predicted"/>
<organism evidence="1 2">
    <name type="scientific">Piloderma croceum (strain F 1598)</name>
    <dbReference type="NCBI Taxonomy" id="765440"/>
    <lineage>
        <taxon>Eukaryota</taxon>
        <taxon>Fungi</taxon>
        <taxon>Dikarya</taxon>
        <taxon>Basidiomycota</taxon>
        <taxon>Agaricomycotina</taxon>
        <taxon>Agaricomycetes</taxon>
        <taxon>Agaricomycetidae</taxon>
        <taxon>Atheliales</taxon>
        <taxon>Atheliaceae</taxon>
        <taxon>Piloderma</taxon>
    </lineage>
</organism>
<accession>A0A0C3C025</accession>
<evidence type="ECO:0000313" key="1">
    <source>
        <dbReference type="EMBL" id="KIM82967.1"/>
    </source>
</evidence>
<sequence>MVPLEQHNFNKLRHRHIDKGLSINTTSAYPDCATTWPRHTKAEGALFLNVVIRKHTSAFELLASEDQALLVEWDTLLHFHVFDGVGRFDFERDSLAGESLDEDLYASKDGGRGAE</sequence>
<dbReference type="STRING" id="765440.A0A0C3C025"/>
<keyword evidence="2" id="KW-1185">Reference proteome</keyword>
<gene>
    <name evidence="1" type="ORF">PILCRDRAFT_819768</name>
</gene>
<dbReference type="EMBL" id="KN832992">
    <property type="protein sequence ID" value="KIM82967.1"/>
    <property type="molecule type" value="Genomic_DNA"/>
</dbReference>
<reference evidence="2" key="2">
    <citation type="submission" date="2015-01" db="EMBL/GenBank/DDBJ databases">
        <title>Evolutionary Origins and Diversification of the Mycorrhizal Mutualists.</title>
        <authorList>
            <consortium name="DOE Joint Genome Institute"/>
            <consortium name="Mycorrhizal Genomics Consortium"/>
            <person name="Kohler A."/>
            <person name="Kuo A."/>
            <person name="Nagy L.G."/>
            <person name="Floudas D."/>
            <person name="Copeland A."/>
            <person name="Barry K.W."/>
            <person name="Cichocki N."/>
            <person name="Veneault-Fourrey C."/>
            <person name="LaButti K."/>
            <person name="Lindquist E.A."/>
            <person name="Lipzen A."/>
            <person name="Lundell T."/>
            <person name="Morin E."/>
            <person name="Murat C."/>
            <person name="Riley R."/>
            <person name="Ohm R."/>
            <person name="Sun H."/>
            <person name="Tunlid A."/>
            <person name="Henrissat B."/>
            <person name="Grigoriev I.V."/>
            <person name="Hibbett D.S."/>
            <person name="Martin F."/>
        </authorList>
    </citation>
    <scope>NUCLEOTIDE SEQUENCE [LARGE SCALE GENOMIC DNA]</scope>
    <source>
        <strain evidence="2">F 1598</strain>
    </source>
</reference>
<dbReference type="OrthoDB" id="3061717at2759"/>
<evidence type="ECO:0000313" key="2">
    <source>
        <dbReference type="Proteomes" id="UP000054166"/>
    </source>
</evidence>
<name>A0A0C3C025_PILCF</name>